<evidence type="ECO:0000256" key="2">
    <source>
        <dbReference type="ARBA" id="ARBA00023295"/>
    </source>
</evidence>
<dbReference type="AlphaFoldDB" id="A0A4R8FCG8"/>
<proteinExistence type="predicted"/>
<organism evidence="4 5">
    <name type="scientific">Rhodovulum visakhapatnamense</name>
    <dbReference type="NCBI Taxonomy" id="364297"/>
    <lineage>
        <taxon>Bacteria</taxon>
        <taxon>Pseudomonadati</taxon>
        <taxon>Pseudomonadota</taxon>
        <taxon>Alphaproteobacteria</taxon>
        <taxon>Rhodobacterales</taxon>
        <taxon>Paracoccaceae</taxon>
        <taxon>Rhodovulum</taxon>
    </lineage>
</organism>
<protein>
    <submittedName>
        <fullName evidence="4">Purine nucleosidase</fullName>
    </submittedName>
</protein>
<dbReference type="EMBL" id="SOEB01000026">
    <property type="protein sequence ID" value="TDX23359.1"/>
    <property type="molecule type" value="Genomic_DNA"/>
</dbReference>
<name>A0A4R8FCG8_9RHOB</name>
<dbReference type="InterPro" id="IPR036452">
    <property type="entry name" value="Ribo_hydro-like"/>
</dbReference>
<dbReference type="SUPFAM" id="SSF53590">
    <property type="entry name" value="Nucleoside hydrolase"/>
    <property type="match status" value="1"/>
</dbReference>
<gene>
    <name evidence="4" type="ORF">EV657_1269</name>
</gene>
<dbReference type="Gene3D" id="3.90.245.10">
    <property type="entry name" value="Ribonucleoside hydrolase-like"/>
    <property type="match status" value="1"/>
</dbReference>
<comment type="caution">
    <text evidence="4">The sequence shown here is derived from an EMBL/GenBank/DDBJ whole genome shotgun (WGS) entry which is preliminary data.</text>
</comment>
<feature type="domain" description="Inosine/uridine-preferring nucleoside hydrolase" evidence="3">
    <location>
        <begin position="6"/>
        <end position="298"/>
    </location>
</feature>
<dbReference type="GO" id="GO:0008477">
    <property type="term" value="F:purine nucleosidase activity"/>
    <property type="evidence" value="ECO:0007669"/>
    <property type="project" value="TreeGrafter"/>
</dbReference>
<keyword evidence="1" id="KW-0378">Hydrolase</keyword>
<dbReference type="InterPro" id="IPR023186">
    <property type="entry name" value="IUNH"/>
</dbReference>
<accession>A0A4R8FCG8</accession>
<dbReference type="CDD" id="cd02651">
    <property type="entry name" value="nuc_hydro_IU_UC_XIUA"/>
    <property type="match status" value="1"/>
</dbReference>
<dbReference type="Pfam" id="PF01156">
    <property type="entry name" value="IU_nuc_hydro"/>
    <property type="match status" value="1"/>
</dbReference>
<reference evidence="4 5" key="1">
    <citation type="submission" date="2019-03" db="EMBL/GenBank/DDBJ databases">
        <title>Genomic Encyclopedia of Type Strains, Phase IV (KMG-IV): sequencing the most valuable type-strain genomes for metagenomic binning, comparative biology and taxonomic classification.</title>
        <authorList>
            <person name="Goeker M."/>
        </authorList>
    </citation>
    <scope>NUCLEOTIDE SEQUENCE [LARGE SCALE GENOMIC DNA]</scope>
    <source>
        <strain evidence="4 5">JA181</strain>
    </source>
</reference>
<dbReference type="PANTHER" id="PTHR12304">
    <property type="entry name" value="INOSINE-URIDINE PREFERRING NUCLEOSIDE HYDROLASE"/>
    <property type="match status" value="1"/>
</dbReference>
<dbReference type="Proteomes" id="UP000295484">
    <property type="component" value="Unassembled WGS sequence"/>
</dbReference>
<dbReference type="RefSeq" id="WP_134079186.1">
    <property type="nucleotide sequence ID" value="NZ_SOEB01000026.1"/>
</dbReference>
<dbReference type="InterPro" id="IPR001910">
    <property type="entry name" value="Inosine/uridine_hydrolase_dom"/>
</dbReference>
<dbReference type="PANTHER" id="PTHR12304:SF4">
    <property type="entry name" value="URIDINE NUCLEOSIDASE"/>
    <property type="match status" value="1"/>
</dbReference>
<evidence type="ECO:0000259" key="3">
    <source>
        <dbReference type="Pfam" id="PF01156"/>
    </source>
</evidence>
<dbReference type="GO" id="GO:0006152">
    <property type="term" value="P:purine nucleoside catabolic process"/>
    <property type="evidence" value="ECO:0007669"/>
    <property type="project" value="TreeGrafter"/>
</dbReference>
<keyword evidence="2" id="KW-0326">Glycosidase</keyword>
<dbReference type="GO" id="GO:0005829">
    <property type="term" value="C:cytosol"/>
    <property type="evidence" value="ECO:0007669"/>
    <property type="project" value="TreeGrafter"/>
</dbReference>
<sequence length="327" mass="34251">MSPTRIIIDCDPGVDDAAAILMALGSPELDVLGVTTVAGNVTLSATLTNACRIVGLARRPDVPVMAGARAPLLRDQIFGKYAEIGAFPAHLVGMGRVEPAAENAVRFIARMAWAAARTQSPLTICAIGPLTNIALALRLHPEVARGIRRIVCMGGTFQAPGHASRWAEFNMLADPHAAAIVFDSGVPLVLFPLDVTTKALFTERHVAAFRASGSEGGRALANLLTEYDRSDPARYGRLGGPLHDAMTVAWLLRPGLFTGRPARVEVQLTGPANGQTFADFAAPSPRVAVMTGVDEPGYIALVSERIAAAGRAGHRGPGAGTQKGKAE</sequence>
<evidence type="ECO:0000313" key="5">
    <source>
        <dbReference type="Proteomes" id="UP000295484"/>
    </source>
</evidence>
<evidence type="ECO:0000256" key="1">
    <source>
        <dbReference type="ARBA" id="ARBA00022801"/>
    </source>
</evidence>
<evidence type="ECO:0000313" key="4">
    <source>
        <dbReference type="EMBL" id="TDX23359.1"/>
    </source>
</evidence>